<dbReference type="AlphaFoldDB" id="A0A7X1DQ66"/>
<proteinExistence type="predicted"/>
<evidence type="ECO:0000313" key="1">
    <source>
        <dbReference type="EMBL" id="MBC2370899.1"/>
    </source>
</evidence>
<evidence type="ECO:0000313" key="2">
    <source>
        <dbReference type="Proteomes" id="UP000546244"/>
    </source>
</evidence>
<name>A0A7X1DQ66_9LIST</name>
<organism evidence="1 2">
    <name type="scientific">Listeria booriae</name>
    <dbReference type="NCBI Taxonomy" id="1552123"/>
    <lineage>
        <taxon>Bacteria</taxon>
        <taxon>Bacillati</taxon>
        <taxon>Bacillota</taxon>
        <taxon>Bacilli</taxon>
        <taxon>Bacillales</taxon>
        <taxon>Listeriaceae</taxon>
        <taxon>Listeria</taxon>
    </lineage>
</organism>
<sequence length="91" mass="10562">MKNLDIDFQEFILTRIETLLESPSTDVKLRESSSKCTSILNDLFLKSDKDDEILSLLSHYEKAILNYEQLLSQNIYKLGFNDAKNLLIHII</sequence>
<comment type="caution">
    <text evidence="1">The sequence shown here is derived from an EMBL/GenBank/DDBJ whole genome shotgun (WGS) entry which is preliminary data.</text>
</comment>
<dbReference type="Proteomes" id="UP000546244">
    <property type="component" value="Unassembled WGS sequence"/>
</dbReference>
<gene>
    <name evidence="1" type="ORF">HBP98_02655</name>
</gene>
<dbReference type="RefSeq" id="WP_185368247.1">
    <property type="nucleotide sequence ID" value="NZ_JAARMV010000001.1"/>
</dbReference>
<protein>
    <submittedName>
        <fullName evidence="1">Uncharacterized protein</fullName>
    </submittedName>
</protein>
<reference evidence="1 2" key="1">
    <citation type="submission" date="2020-03" db="EMBL/GenBank/DDBJ databases">
        <title>Soil Listeria distribution.</title>
        <authorList>
            <person name="Liao J."/>
            <person name="Wiedmann M."/>
        </authorList>
    </citation>
    <scope>NUCLEOTIDE SEQUENCE [LARGE SCALE GENOMIC DNA]</scope>
    <source>
        <strain evidence="1 2">FSL L7-1850</strain>
    </source>
</reference>
<dbReference type="EMBL" id="JAARMV010000001">
    <property type="protein sequence ID" value="MBC2370899.1"/>
    <property type="molecule type" value="Genomic_DNA"/>
</dbReference>
<accession>A0A7X1DQ66</accession>